<evidence type="ECO:0000256" key="3">
    <source>
        <dbReference type="ARBA" id="ARBA00022692"/>
    </source>
</evidence>
<sequence length="187" mass="20491">MKICALKSDIEKTNHPILSVGSARVILPSLSLTFLTSSQFLFLFHFLTFLPIFFVVDRTRQSEPFIMSNDRNKRETITRRLNNSAPSPRQTAKFLTATTLGAMFLFLSGLTFTGTVIALVMATPLMVLFSPVVVPAGLAILLVTTRFLFSGGCGVAVITALSWVHNYVQGKHNTPPGAAGDLEYPRI</sequence>
<name>A0A1U8PBJ9_GOSHI</name>
<evidence type="ECO:0000256" key="7">
    <source>
        <dbReference type="SAM" id="Phobius"/>
    </source>
</evidence>
<evidence type="ECO:0000256" key="2">
    <source>
        <dbReference type="ARBA" id="ARBA00022677"/>
    </source>
</evidence>
<comment type="subcellular location">
    <subcellularLocation>
        <location evidence="6">Lipid droplet</location>
    </subcellularLocation>
    <subcellularLocation>
        <location evidence="6">Membrane</location>
        <topology evidence="6">Multi-pass membrane protein</topology>
    </subcellularLocation>
</comment>
<evidence type="ECO:0000313" key="8">
    <source>
        <dbReference type="Proteomes" id="UP000818029"/>
    </source>
</evidence>
<dbReference type="GO" id="GO:0016020">
    <property type="term" value="C:membrane"/>
    <property type="evidence" value="ECO:0007669"/>
    <property type="project" value="UniProtKB-SubCell"/>
</dbReference>
<reference evidence="9" key="2">
    <citation type="submission" date="2025-08" db="UniProtKB">
        <authorList>
            <consortium name="RefSeq"/>
        </authorList>
    </citation>
    <scope>IDENTIFICATION</scope>
</reference>
<dbReference type="GeneID" id="107956589"/>
<feature type="transmembrane region" description="Helical" evidence="7">
    <location>
        <begin position="37"/>
        <end position="56"/>
    </location>
</feature>
<gene>
    <name evidence="9" type="primary">LOC107956589</name>
</gene>
<dbReference type="Pfam" id="PF01277">
    <property type="entry name" value="Oleosin"/>
    <property type="match status" value="1"/>
</dbReference>
<dbReference type="GO" id="GO:0009791">
    <property type="term" value="P:post-embryonic development"/>
    <property type="evidence" value="ECO:0007669"/>
    <property type="project" value="UniProtKB-ARBA"/>
</dbReference>
<evidence type="ECO:0000256" key="6">
    <source>
        <dbReference type="RuleBase" id="RU000540"/>
    </source>
</evidence>
<keyword evidence="4 7" id="KW-1133">Transmembrane helix</keyword>
<dbReference type="GO" id="GO:0019915">
    <property type="term" value="P:lipid storage"/>
    <property type="evidence" value="ECO:0000318"/>
    <property type="project" value="GO_Central"/>
</dbReference>
<feature type="transmembrane region" description="Helical" evidence="7">
    <location>
        <begin position="94"/>
        <end position="122"/>
    </location>
</feature>
<dbReference type="AlphaFoldDB" id="A0A1U8PBJ9"/>
<dbReference type="InterPro" id="IPR000136">
    <property type="entry name" value="Oleosin"/>
</dbReference>
<evidence type="ECO:0000313" key="9">
    <source>
        <dbReference type="RefSeq" id="XP_016747688.2"/>
    </source>
</evidence>
<dbReference type="KEGG" id="ghi:107956589"/>
<evidence type="ECO:0000256" key="1">
    <source>
        <dbReference type="ARBA" id="ARBA00010858"/>
    </source>
</evidence>
<dbReference type="GO" id="GO:0012511">
    <property type="term" value="C:monolayer-surrounded lipid storage body"/>
    <property type="evidence" value="ECO:0007669"/>
    <property type="project" value="InterPro"/>
</dbReference>
<comment type="similarity">
    <text evidence="1 6">Belongs to the oleosin family.</text>
</comment>
<dbReference type="PROSITE" id="PS00811">
    <property type="entry name" value="OLEOSINS"/>
    <property type="match status" value="1"/>
</dbReference>
<accession>A0A1U8PBJ9</accession>
<keyword evidence="3 7" id="KW-0812">Transmembrane</keyword>
<dbReference type="RefSeq" id="XP_016747688.2">
    <property type="nucleotide sequence ID" value="XM_016892199.2"/>
</dbReference>
<organism evidence="8 9">
    <name type="scientific">Gossypium hirsutum</name>
    <name type="common">Upland cotton</name>
    <name type="synonym">Gossypium mexicanum</name>
    <dbReference type="NCBI Taxonomy" id="3635"/>
    <lineage>
        <taxon>Eukaryota</taxon>
        <taxon>Viridiplantae</taxon>
        <taxon>Streptophyta</taxon>
        <taxon>Embryophyta</taxon>
        <taxon>Tracheophyta</taxon>
        <taxon>Spermatophyta</taxon>
        <taxon>Magnoliopsida</taxon>
        <taxon>eudicotyledons</taxon>
        <taxon>Gunneridae</taxon>
        <taxon>Pentapetalae</taxon>
        <taxon>rosids</taxon>
        <taxon>malvids</taxon>
        <taxon>Malvales</taxon>
        <taxon>Malvaceae</taxon>
        <taxon>Malvoideae</taxon>
        <taxon>Gossypium</taxon>
    </lineage>
</organism>
<reference evidence="8" key="1">
    <citation type="journal article" date="2020" name="Nat. Genet.">
        <title>Genomic diversifications of five Gossypium allopolyploid species and their impact on cotton improvement.</title>
        <authorList>
            <person name="Chen Z.J."/>
            <person name="Sreedasyam A."/>
            <person name="Ando A."/>
            <person name="Song Q."/>
            <person name="De Santiago L.M."/>
            <person name="Hulse-Kemp A.M."/>
            <person name="Ding M."/>
            <person name="Ye W."/>
            <person name="Kirkbride R.C."/>
            <person name="Jenkins J."/>
            <person name="Plott C."/>
            <person name="Lovell J."/>
            <person name="Lin Y.M."/>
            <person name="Vaughn R."/>
            <person name="Liu B."/>
            <person name="Simpson S."/>
            <person name="Scheffler B.E."/>
            <person name="Wen L."/>
            <person name="Saski C.A."/>
            <person name="Grover C.E."/>
            <person name="Hu G."/>
            <person name="Conover J.L."/>
            <person name="Carlson J.W."/>
            <person name="Shu S."/>
            <person name="Boston L.B."/>
            <person name="Williams M."/>
            <person name="Peterson D.G."/>
            <person name="McGee K."/>
            <person name="Jones D.C."/>
            <person name="Wendel J.F."/>
            <person name="Stelly D.M."/>
            <person name="Grimwood J."/>
            <person name="Schmutz J."/>
        </authorList>
    </citation>
    <scope>NUCLEOTIDE SEQUENCE [LARGE SCALE GENOMIC DNA]</scope>
    <source>
        <strain evidence="8">cv. TM-1</strain>
    </source>
</reference>
<keyword evidence="2 6" id="KW-0551">Lipid droplet</keyword>
<dbReference type="Proteomes" id="UP000818029">
    <property type="component" value="Chromosome D07"/>
</dbReference>
<proteinExistence type="inferred from homology"/>
<protein>
    <recommendedName>
        <fullName evidence="6">Oleosin</fullName>
    </recommendedName>
</protein>
<dbReference type="GO" id="GO:0048608">
    <property type="term" value="P:reproductive structure development"/>
    <property type="evidence" value="ECO:0007669"/>
    <property type="project" value="UniProtKB-ARBA"/>
</dbReference>
<evidence type="ECO:0000256" key="4">
    <source>
        <dbReference type="ARBA" id="ARBA00022989"/>
    </source>
</evidence>
<dbReference type="PaxDb" id="3635-A0A1U8PBJ9"/>
<evidence type="ECO:0000256" key="5">
    <source>
        <dbReference type="ARBA" id="ARBA00023136"/>
    </source>
</evidence>
<dbReference type="STRING" id="3635.A0A1U8PBJ9"/>
<dbReference type="OMA" id="MAAMTVM"/>
<dbReference type="PANTHER" id="PTHR33203">
    <property type="entry name" value="OLEOSIN"/>
    <property type="match status" value="1"/>
</dbReference>
<keyword evidence="5 7" id="KW-0472">Membrane</keyword>
<keyword evidence="8" id="KW-1185">Reference proteome</keyword>
<dbReference type="PANTHER" id="PTHR33203:SF24">
    <property type="entry name" value="OLEOSIN"/>
    <property type="match status" value="1"/>
</dbReference>